<accession>A0A4Y8MRH4</accession>
<dbReference type="EMBL" id="SNVI01000002">
    <property type="protein sequence ID" value="TFE40041.1"/>
    <property type="molecule type" value="Genomic_DNA"/>
</dbReference>
<organism evidence="2 3">
    <name type="scientific">Paraburkholderia dipogonis</name>
    <dbReference type="NCBI Taxonomy" id="1211383"/>
    <lineage>
        <taxon>Bacteria</taxon>
        <taxon>Pseudomonadati</taxon>
        <taxon>Pseudomonadota</taxon>
        <taxon>Betaproteobacteria</taxon>
        <taxon>Burkholderiales</taxon>
        <taxon>Burkholderiaceae</taxon>
        <taxon>Paraburkholderia</taxon>
    </lineage>
</organism>
<dbReference type="GO" id="GO:0005524">
    <property type="term" value="F:ATP binding"/>
    <property type="evidence" value="ECO:0007669"/>
    <property type="project" value="UniProtKB-KW"/>
</dbReference>
<sequence>MAHIATLAFCGIRRLNVFKIKQKGTFLDWRTRENTYFFGDVNIFIGANGGGKSTVIDLVDSVRNPLRLVTLPRENQGRDSLSAFEFVFSDSSVMLCQTAPNEIKGAPRAKNIQSESTDGLDIQYINVTCISREGISSSLRRNISKVNVDPEYESELRDVQCEIDLNINYWRESHRVEADSLCRILNRAAPHLPGVLSLSSFDSDDSFASGLEYKRRNPFRPHDSDRVAVWLSDDSRQSNHIQIASLPAGWRRLASIIDWLENCEQGSVCLIEEPETHLHPTLQRHLAHEIDCYVKDRGLQIFMATHSTVFQQMAIWKNSSRIFDAGGQKLVEYSDALGLLDRLGIKASDVSQSNGVIWVEGASDRLYIKHWLELWCKMRKVSPPVENVDYSFCFYGGSLLSHFSLEEQNGFVKMLGLNRNCAIVVDQDFDFEEKNGVLFCKSLNSAKSRILEEFSRRRGAFVWVTEGYTIECYLPSDFFAKNFIVDERNTVRAKSQKVNIANKYIEGFDEFESCSSSLKLGAHMERLFFTIQNWNHVPSESMDMSCKSWNSDRSIPFRAIQAHP</sequence>
<dbReference type="GO" id="GO:0016887">
    <property type="term" value="F:ATP hydrolysis activity"/>
    <property type="evidence" value="ECO:0007669"/>
    <property type="project" value="InterPro"/>
</dbReference>
<dbReference type="InterPro" id="IPR027417">
    <property type="entry name" value="P-loop_NTPase"/>
</dbReference>
<protein>
    <submittedName>
        <fullName evidence="2">ATP-binding protein</fullName>
    </submittedName>
</protein>
<gene>
    <name evidence="2" type="ORF">E2553_24965</name>
</gene>
<dbReference type="InterPro" id="IPR051396">
    <property type="entry name" value="Bact_Antivir_Def_Nuclease"/>
</dbReference>
<dbReference type="SUPFAM" id="SSF52540">
    <property type="entry name" value="P-loop containing nucleoside triphosphate hydrolases"/>
    <property type="match status" value="1"/>
</dbReference>
<name>A0A4Y8MRH4_9BURK</name>
<keyword evidence="2" id="KW-0547">Nucleotide-binding</keyword>
<dbReference type="GeneID" id="97303129"/>
<keyword evidence="2" id="KW-0067">ATP-binding</keyword>
<dbReference type="Pfam" id="PF13175">
    <property type="entry name" value="AAA_15"/>
    <property type="match status" value="1"/>
</dbReference>
<dbReference type="AlphaFoldDB" id="A0A4Y8MRH4"/>
<dbReference type="Gene3D" id="3.40.50.300">
    <property type="entry name" value="P-loop containing nucleotide triphosphate hydrolases"/>
    <property type="match status" value="1"/>
</dbReference>
<evidence type="ECO:0000313" key="3">
    <source>
        <dbReference type="Proteomes" id="UP000297385"/>
    </source>
</evidence>
<dbReference type="Proteomes" id="UP000297385">
    <property type="component" value="Unassembled WGS sequence"/>
</dbReference>
<proteinExistence type="predicted"/>
<dbReference type="PANTHER" id="PTHR43581:SF2">
    <property type="entry name" value="EXCINUCLEASE ATPASE SUBUNIT"/>
    <property type="match status" value="1"/>
</dbReference>
<dbReference type="PANTHER" id="PTHR43581">
    <property type="entry name" value="ATP/GTP PHOSPHATASE"/>
    <property type="match status" value="1"/>
</dbReference>
<evidence type="ECO:0000259" key="1">
    <source>
        <dbReference type="Pfam" id="PF13175"/>
    </source>
</evidence>
<reference evidence="2 3" key="1">
    <citation type="submission" date="2019-03" db="EMBL/GenBank/DDBJ databases">
        <title>Complete Genome Sequence of Paraburkholderia dipogonis ICMP 19430T, a Nitrogen-fixing Symbiont of the South African Invasive Legume Dipogon lignosus in New Zealand.</title>
        <authorList>
            <person name="De Meyer S.E."/>
        </authorList>
    </citation>
    <scope>NUCLEOTIDE SEQUENCE [LARGE SCALE GENOMIC DNA]</scope>
    <source>
        <strain evidence="2 3">ICMP 19430</strain>
    </source>
</reference>
<dbReference type="RefSeq" id="WP_134461514.1">
    <property type="nucleotide sequence ID" value="NZ_JBHMFL010000157.1"/>
</dbReference>
<dbReference type="InterPro" id="IPR041685">
    <property type="entry name" value="AAA_GajA/Old/RecF-like"/>
</dbReference>
<feature type="domain" description="Endonuclease GajA/Old nuclease/RecF-like AAA" evidence="1">
    <location>
        <begin position="229"/>
        <end position="308"/>
    </location>
</feature>
<comment type="caution">
    <text evidence="2">The sequence shown here is derived from an EMBL/GenBank/DDBJ whole genome shotgun (WGS) entry which is preliminary data.</text>
</comment>
<evidence type="ECO:0000313" key="2">
    <source>
        <dbReference type="EMBL" id="TFE40041.1"/>
    </source>
</evidence>